<dbReference type="CDD" id="cd04647">
    <property type="entry name" value="LbH_MAT_like"/>
    <property type="match status" value="1"/>
</dbReference>
<name>A0ABW8NHZ9_9GAMM</name>
<dbReference type="Pfam" id="PF00132">
    <property type="entry name" value="Hexapep"/>
    <property type="match status" value="2"/>
</dbReference>
<organism evidence="3 4">
    <name type="scientific">Oceanobacter antarcticus</name>
    <dbReference type="NCBI Taxonomy" id="3133425"/>
    <lineage>
        <taxon>Bacteria</taxon>
        <taxon>Pseudomonadati</taxon>
        <taxon>Pseudomonadota</taxon>
        <taxon>Gammaproteobacteria</taxon>
        <taxon>Oceanospirillales</taxon>
        <taxon>Oceanospirillaceae</taxon>
        <taxon>Oceanobacter</taxon>
    </lineage>
</organism>
<dbReference type="EC" id="2.3.1.-" evidence="3"/>
<evidence type="ECO:0000256" key="1">
    <source>
        <dbReference type="ARBA" id="ARBA00007274"/>
    </source>
</evidence>
<keyword evidence="4" id="KW-1185">Reference proteome</keyword>
<dbReference type="SUPFAM" id="SSF51161">
    <property type="entry name" value="Trimeric LpxA-like enzymes"/>
    <property type="match status" value="1"/>
</dbReference>
<evidence type="ECO:0000313" key="3">
    <source>
        <dbReference type="EMBL" id="MFK4752598.1"/>
    </source>
</evidence>
<dbReference type="InterPro" id="IPR001451">
    <property type="entry name" value="Hexapep"/>
</dbReference>
<keyword evidence="3" id="KW-0012">Acyltransferase</keyword>
<evidence type="ECO:0000256" key="2">
    <source>
        <dbReference type="ARBA" id="ARBA00022679"/>
    </source>
</evidence>
<proteinExistence type="inferred from homology"/>
<protein>
    <submittedName>
        <fullName evidence="3">Acyltransferase</fullName>
        <ecNumber evidence="3">2.3.1.-</ecNumber>
    </submittedName>
</protein>
<keyword evidence="2 3" id="KW-0808">Transferase</keyword>
<dbReference type="PANTHER" id="PTHR23416">
    <property type="entry name" value="SIALIC ACID SYNTHASE-RELATED"/>
    <property type="match status" value="1"/>
</dbReference>
<dbReference type="Proteomes" id="UP001620597">
    <property type="component" value="Unassembled WGS sequence"/>
</dbReference>
<comment type="similarity">
    <text evidence="1">Belongs to the transferase hexapeptide repeat family.</text>
</comment>
<dbReference type="Gene3D" id="2.160.10.10">
    <property type="entry name" value="Hexapeptide repeat proteins"/>
    <property type="match status" value="1"/>
</dbReference>
<gene>
    <name evidence="3" type="ORF">WG929_09290</name>
</gene>
<accession>A0ABW8NHZ9</accession>
<dbReference type="InterPro" id="IPR051159">
    <property type="entry name" value="Hexapeptide_acetyltransf"/>
</dbReference>
<dbReference type="RefSeq" id="WP_416205812.1">
    <property type="nucleotide sequence ID" value="NZ_JBBKTX010000010.1"/>
</dbReference>
<evidence type="ECO:0000313" key="4">
    <source>
        <dbReference type="Proteomes" id="UP001620597"/>
    </source>
</evidence>
<dbReference type="GO" id="GO:0016746">
    <property type="term" value="F:acyltransferase activity"/>
    <property type="evidence" value="ECO:0007669"/>
    <property type="project" value="UniProtKB-KW"/>
</dbReference>
<dbReference type="InterPro" id="IPR011004">
    <property type="entry name" value="Trimer_LpxA-like_sf"/>
</dbReference>
<dbReference type="PANTHER" id="PTHR23416:SF23">
    <property type="entry name" value="ACETYLTRANSFERASE C18B11.09C-RELATED"/>
    <property type="match status" value="1"/>
</dbReference>
<sequence length="204" mass="21969">MHNLKLTLRDLLKEIFRFKTQLSARLFYIQRGHKSSVSLSTRLDIKKPDKNEKFICSIGDEAFIESRVVLNSWHGNLEIGSNVGIGIGSVIIGPVSIGDNSRTGQNVFISGENRIHSGTAAGVIESTDGGVSIKPVTIGKGVWIGTNASILPGVTIGDACIIGAGSVVTKDIASNSIAAGNPAKLIRKNYEQKQNTEYFQQKFL</sequence>
<reference evidence="3 4" key="1">
    <citation type="submission" date="2024-03" db="EMBL/GenBank/DDBJ databases">
        <title>High-quality draft genome sequence of Oceanobacter sp. wDCs-4.</title>
        <authorList>
            <person name="Dong C."/>
        </authorList>
    </citation>
    <scope>NUCLEOTIDE SEQUENCE [LARGE SCALE GENOMIC DNA]</scope>
    <source>
        <strain evidence="4">wDCs-4</strain>
    </source>
</reference>
<dbReference type="EMBL" id="JBBKTX010000010">
    <property type="protein sequence ID" value="MFK4752598.1"/>
    <property type="molecule type" value="Genomic_DNA"/>
</dbReference>
<comment type="caution">
    <text evidence="3">The sequence shown here is derived from an EMBL/GenBank/DDBJ whole genome shotgun (WGS) entry which is preliminary data.</text>
</comment>